<dbReference type="Pfam" id="PF14559">
    <property type="entry name" value="TPR_19"/>
    <property type="match status" value="1"/>
</dbReference>
<name>C7QGU3_CATAD</name>
<gene>
    <name evidence="2" type="ordered locus">Caci_6118</name>
</gene>
<evidence type="ECO:0000256" key="1">
    <source>
        <dbReference type="SAM" id="MobiDB-lite"/>
    </source>
</evidence>
<dbReference type="InParanoid" id="C7QGU3"/>
<keyword evidence="3" id="KW-1185">Reference proteome</keyword>
<accession>C7QGU3</accession>
<dbReference type="AlphaFoldDB" id="C7QGU3"/>
<protein>
    <submittedName>
        <fullName evidence="2">TPR repeat-containing protein</fullName>
    </submittedName>
</protein>
<proteinExistence type="predicted"/>
<feature type="compositionally biased region" description="Basic and acidic residues" evidence="1">
    <location>
        <begin position="7"/>
        <end position="16"/>
    </location>
</feature>
<dbReference type="EMBL" id="CP001700">
    <property type="protein sequence ID" value="ACU74973.1"/>
    <property type="molecule type" value="Genomic_DNA"/>
</dbReference>
<evidence type="ECO:0000313" key="3">
    <source>
        <dbReference type="Proteomes" id="UP000000851"/>
    </source>
</evidence>
<dbReference type="Proteomes" id="UP000000851">
    <property type="component" value="Chromosome"/>
</dbReference>
<dbReference type="eggNOG" id="COG0457">
    <property type="taxonomic scope" value="Bacteria"/>
</dbReference>
<reference evidence="2 3" key="1">
    <citation type="journal article" date="2009" name="Stand. Genomic Sci.">
        <title>Complete genome sequence of Catenulispora acidiphila type strain (ID 139908).</title>
        <authorList>
            <person name="Copeland A."/>
            <person name="Lapidus A."/>
            <person name="Glavina Del Rio T."/>
            <person name="Nolan M."/>
            <person name="Lucas S."/>
            <person name="Chen F."/>
            <person name="Tice H."/>
            <person name="Cheng J.F."/>
            <person name="Bruce D."/>
            <person name="Goodwin L."/>
            <person name="Pitluck S."/>
            <person name="Mikhailova N."/>
            <person name="Pati A."/>
            <person name="Ivanova N."/>
            <person name="Mavromatis K."/>
            <person name="Chen A."/>
            <person name="Palaniappan K."/>
            <person name="Chain P."/>
            <person name="Land M."/>
            <person name="Hauser L."/>
            <person name="Chang Y.J."/>
            <person name="Jeffries C.D."/>
            <person name="Chertkov O."/>
            <person name="Brettin T."/>
            <person name="Detter J.C."/>
            <person name="Han C."/>
            <person name="Ali Z."/>
            <person name="Tindall B.J."/>
            <person name="Goker M."/>
            <person name="Bristow J."/>
            <person name="Eisen J.A."/>
            <person name="Markowitz V."/>
            <person name="Hugenholtz P."/>
            <person name="Kyrpides N.C."/>
            <person name="Klenk H.P."/>
        </authorList>
    </citation>
    <scope>NUCLEOTIDE SEQUENCE [LARGE SCALE GENOMIC DNA]</scope>
    <source>
        <strain evidence="3">DSM 44928 / JCM 14897 / NBRC 102108 / NRRL B-24433 / ID139908</strain>
    </source>
</reference>
<dbReference type="KEGG" id="cai:Caci_6118"/>
<feature type="region of interest" description="Disordered" evidence="1">
    <location>
        <begin position="1"/>
        <end position="22"/>
    </location>
</feature>
<dbReference type="InterPro" id="IPR011990">
    <property type="entry name" value="TPR-like_helical_dom_sf"/>
</dbReference>
<organism evidence="2 3">
    <name type="scientific">Catenulispora acidiphila (strain DSM 44928 / JCM 14897 / NBRC 102108 / NRRL B-24433 / ID139908)</name>
    <dbReference type="NCBI Taxonomy" id="479433"/>
    <lineage>
        <taxon>Bacteria</taxon>
        <taxon>Bacillati</taxon>
        <taxon>Actinomycetota</taxon>
        <taxon>Actinomycetes</taxon>
        <taxon>Catenulisporales</taxon>
        <taxon>Catenulisporaceae</taxon>
        <taxon>Catenulispora</taxon>
    </lineage>
</organism>
<sequence length="215" mass="23684">MTYEIPPEAHRLHAEGRSAGSRGDYDRALALLGRAAALAPDWPYPPYDAAFTHLMRGDTRAAQNLYERVANLSPSGFFTCRTTLDMLKREHAGQLAPGFSRAFVQLEWLEDRAEKMRILRSITQRFPGFPPAWKELSLLLEDPQDRLIALDNGLAGDPDPETRTTLLLNKAGLYASVGDVIAATALYAVIADDPDVTPTGAAFARAFRDKQNPGM</sequence>
<dbReference type="Gene3D" id="1.25.40.10">
    <property type="entry name" value="Tetratricopeptide repeat domain"/>
    <property type="match status" value="1"/>
</dbReference>
<dbReference type="HOGENOM" id="CLU_090599_0_0_11"/>
<dbReference type="SUPFAM" id="SSF48452">
    <property type="entry name" value="TPR-like"/>
    <property type="match status" value="1"/>
</dbReference>
<dbReference type="OrthoDB" id="4307003at2"/>
<evidence type="ECO:0000313" key="2">
    <source>
        <dbReference type="EMBL" id="ACU74973.1"/>
    </source>
</evidence>
<dbReference type="RefSeq" id="WP_015794702.1">
    <property type="nucleotide sequence ID" value="NC_013131.1"/>
</dbReference>
<dbReference type="STRING" id="479433.Caci_6118"/>